<evidence type="ECO:0000313" key="2">
    <source>
        <dbReference type="Proteomes" id="UP001500460"/>
    </source>
</evidence>
<gene>
    <name evidence="1" type="ORF">GCM10010421_01930</name>
</gene>
<evidence type="ECO:0008006" key="3">
    <source>
        <dbReference type="Google" id="ProtNLM"/>
    </source>
</evidence>
<accession>A0ABN3J429</accession>
<proteinExistence type="predicted"/>
<name>A0ABN3J429_9ACTN</name>
<reference evidence="1 2" key="1">
    <citation type="journal article" date="2019" name="Int. J. Syst. Evol. Microbiol.">
        <title>The Global Catalogue of Microorganisms (GCM) 10K type strain sequencing project: providing services to taxonomists for standard genome sequencing and annotation.</title>
        <authorList>
            <consortium name="The Broad Institute Genomics Platform"/>
            <consortium name="The Broad Institute Genome Sequencing Center for Infectious Disease"/>
            <person name="Wu L."/>
            <person name="Ma J."/>
        </authorList>
    </citation>
    <scope>NUCLEOTIDE SEQUENCE [LARGE SCALE GENOMIC DNA]</scope>
    <source>
        <strain evidence="1 2">JCM 6922</strain>
    </source>
</reference>
<sequence length="228" mass="22994">MGPSRRATLDGGARGMAMRGKGSVGVACAVPALLAAVLAACQSPSGGAAQDGRSGAGTPAPAVRPSGYGAVFLDVGECSSSGTTSSTEVPCAGERAAARVVARHDGRADDGPPCPGTTDFVLHLSERRPSFDEDGDGVVPRGYACMRNLRPPHPGDPGGGGGPRTVVGDCVRGLGDGRVRETACDGTGRRKPQYEVVRAVDTRARCPASTALYVRLDGPSPVGCARPV</sequence>
<comment type="caution">
    <text evidence="1">The sequence shown here is derived from an EMBL/GenBank/DDBJ whole genome shotgun (WGS) entry which is preliminary data.</text>
</comment>
<protein>
    <recommendedName>
        <fullName evidence="3">Lipoprotein</fullName>
    </recommendedName>
</protein>
<evidence type="ECO:0000313" key="1">
    <source>
        <dbReference type="EMBL" id="GAA2420373.1"/>
    </source>
</evidence>
<dbReference type="EMBL" id="BAAATK010000001">
    <property type="protein sequence ID" value="GAA2420373.1"/>
    <property type="molecule type" value="Genomic_DNA"/>
</dbReference>
<dbReference type="Proteomes" id="UP001500460">
    <property type="component" value="Unassembled WGS sequence"/>
</dbReference>
<keyword evidence="2" id="KW-1185">Reference proteome</keyword>
<organism evidence="1 2">
    <name type="scientific">Streptomyces glaucus</name>
    <dbReference type="NCBI Taxonomy" id="284029"/>
    <lineage>
        <taxon>Bacteria</taxon>
        <taxon>Bacillati</taxon>
        <taxon>Actinomycetota</taxon>
        <taxon>Actinomycetes</taxon>
        <taxon>Kitasatosporales</taxon>
        <taxon>Streptomycetaceae</taxon>
        <taxon>Streptomyces</taxon>
    </lineage>
</organism>